<dbReference type="Gene3D" id="3.40.220.10">
    <property type="entry name" value="Leucine Aminopeptidase, subunit E, domain 1"/>
    <property type="match status" value="1"/>
</dbReference>
<evidence type="ECO:0000256" key="2">
    <source>
        <dbReference type="ARBA" id="ARBA00000967"/>
    </source>
</evidence>
<dbReference type="EC" id="3.4.11.1" evidence="8"/>
<dbReference type="EC" id="3.4.11.10" evidence="8"/>
<evidence type="ECO:0000313" key="10">
    <source>
        <dbReference type="EMBL" id="XAU16285.1"/>
    </source>
</evidence>
<evidence type="ECO:0000259" key="9">
    <source>
        <dbReference type="PROSITE" id="PS00631"/>
    </source>
</evidence>
<keyword evidence="6 8" id="KW-0378">Hydrolase</keyword>
<feature type="binding site" evidence="8">
    <location>
        <position position="240"/>
    </location>
    <ligand>
        <name>Mn(2+)</name>
        <dbReference type="ChEBI" id="CHEBI:29035"/>
        <label>2</label>
    </ligand>
</feature>
<dbReference type="InterPro" id="IPR008283">
    <property type="entry name" value="Peptidase_M17_N"/>
</dbReference>
<evidence type="ECO:0000256" key="3">
    <source>
        <dbReference type="ARBA" id="ARBA00009528"/>
    </source>
</evidence>
<evidence type="ECO:0000256" key="6">
    <source>
        <dbReference type="ARBA" id="ARBA00022801"/>
    </source>
</evidence>
<evidence type="ECO:0000256" key="8">
    <source>
        <dbReference type="HAMAP-Rule" id="MF_00181"/>
    </source>
</evidence>
<name>A0ABZ3HEG3_9BACT</name>
<dbReference type="Pfam" id="PF00883">
    <property type="entry name" value="Peptidase_M17"/>
    <property type="match status" value="1"/>
</dbReference>
<feature type="binding site" evidence="8">
    <location>
        <position position="245"/>
    </location>
    <ligand>
        <name>Mn(2+)</name>
        <dbReference type="ChEBI" id="CHEBI:29035"/>
        <label>1</label>
    </ligand>
</feature>
<comment type="function">
    <text evidence="8">Presumably involved in the processing and regular turnover of intracellular proteins. Catalyzes the removal of unsubstituted N-terminal amino acids from various peptides.</text>
</comment>
<dbReference type="Gene3D" id="3.40.630.10">
    <property type="entry name" value="Zn peptidases"/>
    <property type="match status" value="1"/>
</dbReference>
<evidence type="ECO:0000256" key="1">
    <source>
        <dbReference type="ARBA" id="ARBA00000135"/>
    </source>
</evidence>
<dbReference type="PROSITE" id="PS00631">
    <property type="entry name" value="CYTOSOL_AP"/>
    <property type="match status" value="1"/>
</dbReference>
<keyword evidence="11" id="KW-1185">Reference proteome</keyword>
<keyword evidence="8" id="KW-0963">Cytoplasm</keyword>
<comment type="similarity">
    <text evidence="3 8">Belongs to the peptidase M17 family.</text>
</comment>
<dbReference type="HAMAP" id="MF_00181">
    <property type="entry name" value="Cytosol_peptidase_M17"/>
    <property type="match status" value="1"/>
</dbReference>
<dbReference type="Proteomes" id="UP001447842">
    <property type="component" value="Chromosome"/>
</dbReference>
<reference evidence="10 11" key="1">
    <citation type="submission" date="2024-03" db="EMBL/GenBank/DDBJ databases">
        <title>Sulfurimonas sp. HSL3-1.</title>
        <authorList>
            <person name="Wang S."/>
        </authorList>
    </citation>
    <scope>NUCLEOTIDE SEQUENCE [LARGE SCALE GENOMIC DNA]</scope>
    <source>
        <strain evidence="10 11">HSL3-1</strain>
    </source>
</reference>
<dbReference type="InterPro" id="IPR000819">
    <property type="entry name" value="Peptidase_M17_C"/>
</dbReference>
<dbReference type="EMBL" id="CP147920">
    <property type="protein sequence ID" value="XAU16285.1"/>
    <property type="molecule type" value="Genomic_DNA"/>
</dbReference>
<gene>
    <name evidence="8" type="primary">pepA</name>
    <name evidence="10" type="ORF">WCY31_06135</name>
</gene>
<dbReference type="PRINTS" id="PR00481">
    <property type="entry name" value="LAMNOPPTDASE"/>
</dbReference>
<feature type="domain" description="Cytosol aminopeptidase" evidence="9">
    <location>
        <begin position="320"/>
        <end position="327"/>
    </location>
</feature>
<dbReference type="SUPFAM" id="SSF53187">
    <property type="entry name" value="Zn-dependent exopeptidases"/>
    <property type="match status" value="1"/>
</dbReference>
<dbReference type="PANTHER" id="PTHR11963:SF23">
    <property type="entry name" value="CYTOSOL AMINOPEPTIDASE"/>
    <property type="match status" value="1"/>
</dbReference>
<keyword evidence="5 8" id="KW-0645">Protease</keyword>
<comment type="subcellular location">
    <subcellularLocation>
        <location evidence="8">Cytoplasm</location>
    </subcellularLocation>
</comment>
<proteinExistence type="inferred from homology"/>
<evidence type="ECO:0000313" key="11">
    <source>
        <dbReference type="Proteomes" id="UP001447842"/>
    </source>
</evidence>
<keyword evidence="8" id="KW-0479">Metal-binding</keyword>
<feature type="binding site" evidence="8">
    <location>
        <position position="245"/>
    </location>
    <ligand>
        <name>Mn(2+)</name>
        <dbReference type="ChEBI" id="CHEBI:29035"/>
        <label>2</label>
    </ligand>
</feature>
<dbReference type="NCBIfam" id="NF002081">
    <property type="entry name" value="PRK00913.3-3"/>
    <property type="match status" value="1"/>
</dbReference>
<comment type="catalytic activity">
    <reaction evidence="2 8">
        <text>Release of an N-terminal amino acid, preferentially leucine, but not glutamic or aspartic acids.</text>
        <dbReference type="EC" id="3.4.11.10"/>
    </reaction>
</comment>
<evidence type="ECO:0000256" key="4">
    <source>
        <dbReference type="ARBA" id="ARBA00022438"/>
    </source>
</evidence>
<organism evidence="10 11">
    <name type="scientific">Sulfurimonas diazotrophicus</name>
    <dbReference type="NCBI Taxonomy" id="3131939"/>
    <lineage>
        <taxon>Bacteria</taxon>
        <taxon>Pseudomonadati</taxon>
        <taxon>Campylobacterota</taxon>
        <taxon>Epsilonproteobacteria</taxon>
        <taxon>Campylobacterales</taxon>
        <taxon>Sulfurimonadaceae</taxon>
        <taxon>Sulfurimonas</taxon>
    </lineage>
</organism>
<dbReference type="InterPro" id="IPR011356">
    <property type="entry name" value="Leucine_aapep/pepB"/>
</dbReference>
<protein>
    <recommendedName>
        <fullName evidence="8">Probable cytosol aminopeptidase</fullName>
        <ecNumber evidence="8">3.4.11.1</ecNumber>
    </recommendedName>
    <alternativeName>
        <fullName evidence="8">Leucine aminopeptidase</fullName>
        <shortName evidence="8">LAP</shortName>
        <ecNumber evidence="8">3.4.11.10</ecNumber>
    </alternativeName>
    <alternativeName>
        <fullName evidence="8">Leucyl aminopeptidase</fullName>
    </alternativeName>
</protein>
<dbReference type="Pfam" id="PF02789">
    <property type="entry name" value="Peptidase_M17_N"/>
    <property type="match status" value="1"/>
</dbReference>
<feature type="binding site" evidence="8">
    <location>
        <position position="263"/>
    </location>
    <ligand>
        <name>Mn(2+)</name>
        <dbReference type="ChEBI" id="CHEBI:29035"/>
        <label>2</label>
    </ligand>
</feature>
<evidence type="ECO:0000256" key="7">
    <source>
        <dbReference type="ARBA" id="ARBA00023211"/>
    </source>
</evidence>
<feature type="active site" evidence="8">
    <location>
        <position position="326"/>
    </location>
</feature>
<sequence length="478" mass="50580">MLVKLETQPVESIDAALTVTLLTPETLASHPKKSVLEQAGFEAKEGQSCMLHEGAEYVAAVTAFEPDAIRDAMAATAKSLSGFAYESAKIAQYGLENAAALVEGIILGSYKYTRYKSDAKPSKLKTFYVAGANYDGSALDTDALKTAVDGAVILATATNFARDLVNTTPDDMVPADLAIIAQDLADANDLGCEIFDEHALEEEKMQAMLMVARASAHKPRMIHLSYVPENPVATVSLVGKGLTYDSGGLSLKPSTSMVTMKMDKAGACAVLGIMKAVSELKLPVAVHGFVGAVENMIGGNAYKPDDVLFARNGKTIEVRNTDAEGRLVLADVLSYAQDNVEADYLFDYATLTGACVVALGPYTTGIMGHSSALKHTIYGAAERAGELVGALPFNPHLKKALKSEIADVSNISNIPYGGAITAAMFLDHFITDGMKEKWMHFDIAGPAYTESGWGVNPHGGTGAGVRTTVALLRTLAEK</sequence>
<feature type="binding site" evidence="8">
    <location>
        <position position="324"/>
    </location>
    <ligand>
        <name>Mn(2+)</name>
        <dbReference type="ChEBI" id="CHEBI:29035"/>
        <label>1</label>
    </ligand>
</feature>
<dbReference type="CDD" id="cd00433">
    <property type="entry name" value="Peptidase_M17"/>
    <property type="match status" value="1"/>
</dbReference>
<dbReference type="InterPro" id="IPR043472">
    <property type="entry name" value="Macro_dom-like"/>
</dbReference>
<keyword evidence="4 8" id="KW-0031">Aminopeptidase</keyword>
<dbReference type="InterPro" id="IPR023042">
    <property type="entry name" value="Peptidase_M17_leu_NH2_pept"/>
</dbReference>
<keyword evidence="7 8" id="KW-0464">Manganese</keyword>
<feature type="binding site" evidence="8">
    <location>
        <position position="322"/>
    </location>
    <ligand>
        <name>Mn(2+)</name>
        <dbReference type="ChEBI" id="CHEBI:29035"/>
        <label>1</label>
    </ligand>
</feature>
<dbReference type="RefSeq" id="WP_345973701.1">
    <property type="nucleotide sequence ID" value="NZ_CP147920.1"/>
</dbReference>
<accession>A0ABZ3HEG3</accession>
<dbReference type="GO" id="GO:0004177">
    <property type="term" value="F:aminopeptidase activity"/>
    <property type="evidence" value="ECO:0007669"/>
    <property type="project" value="UniProtKB-KW"/>
</dbReference>
<dbReference type="PANTHER" id="PTHR11963">
    <property type="entry name" value="LEUCINE AMINOPEPTIDASE-RELATED"/>
    <property type="match status" value="1"/>
</dbReference>
<feature type="binding site" evidence="8">
    <location>
        <position position="324"/>
    </location>
    <ligand>
        <name>Mn(2+)</name>
        <dbReference type="ChEBI" id="CHEBI:29035"/>
        <label>2</label>
    </ligand>
</feature>
<comment type="cofactor">
    <cofactor evidence="8">
        <name>Mn(2+)</name>
        <dbReference type="ChEBI" id="CHEBI:29035"/>
    </cofactor>
    <text evidence="8">Binds 2 manganese ions per subunit.</text>
</comment>
<evidence type="ECO:0000256" key="5">
    <source>
        <dbReference type="ARBA" id="ARBA00022670"/>
    </source>
</evidence>
<feature type="active site" evidence="8">
    <location>
        <position position="252"/>
    </location>
</feature>
<comment type="catalytic activity">
    <reaction evidence="1 8">
        <text>Release of an N-terminal amino acid, Xaa-|-Yaa-, in which Xaa is preferably Leu, but may be other amino acids including Pro although not Arg or Lys, and Yaa may be Pro. Amino acid amides and methyl esters are also readily hydrolyzed, but rates on arylamides are exceedingly low.</text>
        <dbReference type="EC" id="3.4.11.1"/>
    </reaction>
</comment>
<dbReference type="SUPFAM" id="SSF52949">
    <property type="entry name" value="Macro domain-like"/>
    <property type="match status" value="1"/>
</dbReference>